<gene>
    <name evidence="1" type="ORF">RJ641_020997</name>
</gene>
<name>A0AAN8UM11_9MAGN</name>
<accession>A0AAN8UM11</accession>
<evidence type="ECO:0000313" key="1">
    <source>
        <dbReference type="EMBL" id="KAK6913676.1"/>
    </source>
</evidence>
<comment type="caution">
    <text evidence="1">The sequence shown here is derived from an EMBL/GenBank/DDBJ whole genome shotgun (WGS) entry which is preliminary data.</text>
</comment>
<evidence type="ECO:0000313" key="2">
    <source>
        <dbReference type="Proteomes" id="UP001370490"/>
    </source>
</evidence>
<sequence length="207" mass="23283">MLQANAISGRLSFRPVVDSHLSRGMIMFSCEFLSHAISIGLGCNMENMPLYDILNEFQMGYSHIVVVYRNLNESSVRQRMRLETSTRTATTPKCGEMSSNLLLKSSDNIGAGPTIEIQDLDTDVEVQDSQEARTKNDTDQQTKTSSWKKFPSNEEVVGVITMESLKNFFSFILFSSLVFNAPADVLNFGCQDEISDETDEYVNIHNR</sequence>
<proteinExistence type="predicted"/>
<dbReference type="AlphaFoldDB" id="A0AAN8UM11"/>
<organism evidence="1 2">
    <name type="scientific">Dillenia turbinata</name>
    <dbReference type="NCBI Taxonomy" id="194707"/>
    <lineage>
        <taxon>Eukaryota</taxon>
        <taxon>Viridiplantae</taxon>
        <taxon>Streptophyta</taxon>
        <taxon>Embryophyta</taxon>
        <taxon>Tracheophyta</taxon>
        <taxon>Spermatophyta</taxon>
        <taxon>Magnoliopsida</taxon>
        <taxon>eudicotyledons</taxon>
        <taxon>Gunneridae</taxon>
        <taxon>Pentapetalae</taxon>
        <taxon>Dilleniales</taxon>
        <taxon>Dilleniaceae</taxon>
        <taxon>Dillenia</taxon>
    </lineage>
</organism>
<dbReference type="EMBL" id="JBAMMX010000026">
    <property type="protein sequence ID" value="KAK6913676.1"/>
    <property type="molecule type" value="Genomic_DNA"/>
</dbReference>
<reference evidence="1 2" key="1">
    <citation type="submission" date="2023-12" db="EMBL/GenBank/DDBJ databases">
        <title>A high-quality genome assembly for Dillenia turbinata (Dilleniales).</title>
        <authorList>
            <person name="Chanderbali A."/>
        </authorList>
    </citation>
    <scope>NUCLEOTIDE SEQUENCE [LARGE SCALE GENOMIC DNA]</scope>
    <source>
        <strain evidence="1">LSX21</strain>
        <tissue evidence="1">Leaf</tissue>
    </source>
</reference>
<dbReference type="Proteomes" id="UP001370490">
    <property type="component" value="Unassembled WGS sequence"/>
</dbReference>
<protein>
    <submittedName>
        <fullName evidence="1">Uncharacterized protein</fullName>
    </submittedName>
</protein>
<keyword evidence="2" id="KW-1185">Reference proteome</keyword>